<evidence type="ECO:0000313" key="3">
    <source>
        <dbReference type="Proteomes" id="UP000629287"/>
    </source>
</evidence>
<name>A0A8I0P095_9ACTN</name>
<proteinExistence type="predicted"/>
<comment type="caution">
    <text evidence="2">The sequence shown here is derived from an EMBL/GenBank/DDBJ whole genome shotgun (WGS) entry which is preliminary data.</text>
</comment>
<dbReference type="AlphaFoldDB" id="A0A8I0P095"/>
<reference evidence="2 3" key="1">
    <citation type="submission" date="2020-10" db="EMBL/GenBank/DDBJ databases">
        <title>Sequencing the genomes of 1000 actinobacteria strains.</title>
        <authorList>
            <person name="Klenk H.-P."/>
        </authorList>
    </citation>
    <scope>NUCLEOTIDE SEQUENCE [LARGE SCALE GENOMIC DNA]</scope>
    <source>
        <strain evidence="2 3">DSM 41803</strain>
    </source>
</reference>
<dbReference type="Proteomes" id="UP000629287">
    <property type="component" value="Unassembled WGS sequence"/>
</dbReference>
<dbReference type="GeneID" id="86827866"/>
<sequence>MSEEITRLMTEAEAHASVDRTKRSLQDAADELVRQINGRAWIALGYQSWDDMREAVYGGAAIIVPRADRPELTAQLAAGGLSQTQISETLGVSQATISGDLQRVINSDNASVPATRIDSMGREQVRTKPRTTPPAESDPPSDEDLLDGREWTGAANPSLEPARPEPPKPKRRPLPEAFTDATHDFVRIAERFDRLRQDDRFTRNRHQTHHRASDIVRALDSIAQFAADMDLPAAETSEEARRWWATSLHNISDALTGVANSLEQEK</sequence>
<dbReference type="EMBL" id="JADBGF010000001">
    <property type="protein sequence ID" value="MBE1597161.1"/>
    <property type="molecule type" value="Genomic_DNA"/>
</dbReference>
<dbReference type="OrthoDB" id="4328207at2"/>
<organism evidence="2 3">
    <name type="scientific">Streptomyces stelliscabiei</name>
    <dbReference type="NCBI Taxonomy" id="146820"/>
    <lineage>
        <taxon>Bacteria</taxon>
        <taxon>Bacillati</taxon>
        <taxon>Actinomycetota</taxon>
        <taxon>Actinomycetes</taxon>
        <taxon>Kitasatosporales</taxon>
        <taxon>Streptomycetaceae</taxon>
        <taxon>Streptomyces</taxon>
    </lineage>
</organism>
<evidence type="ECO:0000313" key="2">
    <source>
        <dbReference type="EMBL" id="MBE1597161.1"/>
    </source>
</evidence>
<protein>
    <submittedName>
        <fullName evidence="2">Uncharacterized protein</fullName>
    </submittedName>
</protein>
<dbReference type="RefSeq" id="WP_046917056.1">
    <property type="nucleotide sequence ID" value="NZ_JADBGF010000001.1"/>
</dbReference>
<accession>A0A8I0P095</accession>
<gene>
    <name evidence="2" type="ORF">H4687_003290</name>
</gene>
<keyword evidence="3" id="KW-1185">Reference proteome</keyword>
<feature type="region of interest" description="Disordered" evidence="1">
    <location>
        <begin position="109"/>
        <end position="182"/>
    </location>
</feature>
<evidence type="ECO:0000256" key="1">
    <source>
        <dbReference type="SAM" id="MobiDB-lite"/>
    </source>
</evidence>